<dbReference type="OrthoDB" id="10006940at2"/>
<reference evidence="2 3" key="1">
    <citation type="submission" date="2016-06" db="EMBL/GenBank/DDBJ databases">
        <title>Draft genome of Moraxella atlantae CCUG 66109.</title>
        <authorList>
            <person name="Salva-Serra F."/>
            <person name="Engstrom-Jakobsson H."/>
            <person name="Thorell K."/>
            <person name="Gonzales-Siles L."/>
            <person name="Karlsson R."/>
            <person name="Boulund F."/>
            <person name="Engstrand L."/>
            <person name="Kristiansson E."/>
            <person name="Moore E."/>
        </authorList>
    </citation>
    <scope>NUCLEOTIDE SEQUENCE [LARGE SCALE GENOMIC DNA]</scope>
    <source>
        <strain evidence="2 3">CCUG 66109</strain>
    </source>
</reference>
<organism evidence="2 3">
    <name type="scientific">Faucicola atlantae</name>
    <dbReference type="NCBI Taxonomy" id="34059"/>
    <lineage>
        <taxon>Bacteria</taxon>
        <taxon>Pseudomonadati</taxon>
        <taxon>Pseudomonadota</taxon>
        <taxon>Gammaproteobacteria</taxon>
        <taxon>Moraxellales</taxon>
        <taxon>Moraxellaceae</taxon>
        <taxon>Faucicola</taxon>
    </lineage>
</organism>
<keyword evidence="1" id="KW-0732">Signal</keyword>
<evidence type="ECO:0000313" key="2">
    <source>
        <dbReference type="EMBL" id="OBX79799.1"/>
    </source>
</evidence>
<feature type="chain" id="PRO_5008612301" evidence="1">
    <location>
        <begin position="25"/>
        <end position="401"/>
    </location>
</feature>
<feature type="signal peptide" evidence="1">
    <location>
        <begin position="1"/>
        <end position="24"/>
    </location>
</feature>
<evidence type="ECO:0000313" key="3">
    <source>
        <dbReference type="Proteomes" id="UP000092508"/>
    </source>
</evidence>
<name>A0A1B8QDW4_9GAMM</name>
<dbReference type="Proteomes" id="UP000092508">
    <property type="component" value="Unassembled WGS sequence"/>
</dbReference>
<accession>A0A1B8QDW4</accession>
<dbReference type="GO" id="GO:0005975">
    <property type="term" value="P:carbohydrate metabolic process"/>
    <property type="evidence" value="ECO:0007669"/>
    <property type="project" value="InterPro"/>
</dbReference>
<comment type="caution">
    <text evidence="2">The sequence shown here is derived from an EMBL/GenBank/DDBJ whole genome shotgun (WGS) entry which is preliminary data.</text>
</comment>
<dbReference type="RefSeq" id="WP_067235731.1">
    <property type="nucleotide sequence ID" value="NZ_LZMZ01000010.1"/>
</dbReference>
<protein>
    <submittedName>
        <fullName evidence="2">Uncharacterized protein</fullName>
    </submittedName>
</protein>
<sequence length="401" mass="44847">MNRRKFLYLTAGLPALTLSRPSCCAVSDLHQDSQNTAIDSTTMQATAKFIRWVKQYQSVAGRGLYPYMATPNAQTLSTIASVKLLLFFIKQDDIASATSIADGLLYWLEQGKRQSVKLLRGGLPTEIHLNQTQPLGDYYYASDNLIAVHAFYALYQKTGQGKYADAANHIGTWLAQGLFNGVRHGMWSVNYGPPMHYLTRAGAFDNSIHTAGDFLWLIALKDLHALQPNQGWLARLAMAINFMRGAQMPSGAWYTYFKPDKKRKSGTWYGYRGDDITIGDDNLRSALAAQQLGMAEQLMRFQHWLQPYQDTLLWGYLHTDKSTPKFLPSDVPYFDVVCTGLLRSLYHKLGRNDLATKCQAQLNALQGSNGGWAWAVKQADLTPLNSERAIITGCWALADIV</sequence>
<dbReference type="SUPFAM" id="SSF48208">
    <property type="entry name" value="Six-hairpin glycosidases"/>
    <property type="match status" value="1"/>
</dbReference>
<proteinExistence type="predicted"/>
<dbReference type="InterPro" id="IPR008928">
    <property type="entry name" value="6-hairpin_glycosidase_sf"/>
</dbReference>
<evidence type="ECO:0000256" key="1">
    <source>
        <dbReference type="SAM" id="SignalP"/>
    </source>
</evidence>
<dbReference type="AlphaFoldDB" id="A0A1B8QDW4"/>
<gene>
    <name evidence="2" type="ORF">A9308_05260</name>
</gene>
<dbReference type="EMBL" id="LZMZ01000010">
    <property type="protein sequence ID" value="OBX79799.1"/>
    <property type="molecule type" value="Genomic_DNA"/>
</dbReference>